<keyword evidence="1" id="KW-0472">Membrane</keyword>
<keyword evidence="1" id="KW-0812">Transmembrane</keyword>
<reference evidence="2" key="1">
    <citation type="journal article" date="2023" name="G3 (Bethesda)">
        <title>Whole genome assembly and annotation of the endangered Caribbean coral Acropora cervicornis.</title>
        <authorList>
            <person name="Selwyn J.D."/>
            <person name="Vollmer S.V."/>
        </authorList>
    </citation>
    <scope>NUCLEOTIDE SEQUENCE</scope>
    <source>
        <strain evidence="2">K2</strain>
    </source>
</reference>
<keyword evidence="1" id="KW-1133">Transmembrane helix</keyword>
<sequence length="194" mass="23061">MNTTTRSFSTESDVIPYWMIIVWCIACVLALILVVVAIYYSYVICCQRKKRQQKRPYPYCQDPRHLMDNYPQAFIEHLYKGNIHARPMFSQSFVDHMRIPRAMEVKIVASVKSLNNAFPLPVYNPTIQSPVDENDCIEEDLFSFSTERIPPSREQSFRYQNMSSEESKERYHKEKLLVSELREKLRNQRTMFDE</sequence>
<name>A0AAD9QT02_ACRCE</name>
<dbReference type="EMBL" id="JARQWQ010000016">
    <property type="protein sequence ID" value="KAK2566560.1"/>
    <property type="molecule type" value="Genomic_DNA"/>
</dbReference>
<evidence type="ECO:0000313" key="3">
    <source>
        <dbReference type="Proteomes" id="UP001249851"/>
    </source>
</evidence>
<comment type="caution">
    <text evidence="2">The sequence shown here is derived from an EMBL/GenBank/DDBJ whole genome shotgun (WGS) entry which is preliminary data.</text>
</comment>
<evidence type="ECO:0000256" key="1">
    <source>
        <dbReference type="SAM" id="Phobius"/>
    </source>
</evidence>
<organism evidence="2 3">
    <name type="scientific">Acropora cervicornis</name>
    <name type="common">Staghorn coral</name>
    <dbReference type="NCBI Taxonomy" id="6130"/>
    <lineage>
        <taxon>Eukaryota</taxon>
        <taxon>Metazoa</taxon>
        <taxon>Cnidaria</taxon>
        <taxon>Anthozoa</taxon>
        <taxon>Hexacorallia</taxon>
        <taxon>Scleractinia</taxon>
        <taxon>Astrocoeniina</taxon>
        <taxon>Acroporidae</taxon>
        <taxon>Acropora</taxon>
    </lineage>
</organism>
<dbReference type="Proteomes" id="UP001249851">
    <property type="component" value="Unassembled WGS sequence"/>
</dbReference>
<evidence type="ECO:0000313" key="2">
    <source>
        <dbReference type="EMBL" id="KAK2566560.1"/>
    </source>
</evidence>
<proteinExistence type="predicted"/>
<gene>
    <name evidence="2" type="ORF">P5673_009188</name>
</gene>
<reference evidence="2" key="2">
    <citation type="journal article" date="2023" name="Science">
        <title>Genomic signatures of disease resistance in endangered staghorn corals.</title>
        <authorList>
            <person name="Vollmer S.V."/>
            <person name="Selwyn J.D."/>
            <person name="Despard B.A."/>
            <person name="Roesel C.L."/>
        </authorList>
    </citation>
    <scope>NUCLEOTIDE SEQUENCE</scope>
    <source>
        <strain evidence="2">K2</strain>
    </source>
</reference>
<dbReference type="AlphaFoldDB" id="A0AAD9QT02"/>
<keyword evidence="3" id="KW-1185">Reference proteome</keyword>
<accession>A0AAD9QT02</accession>
<feature type="transmembrane region" description="Helical" evidence="1">
    <location>
        <begin position="20"/>
        <end position="45"/>
    </location>
</feature>
<protein>
    <submittedName>
        <fullName evidence="2">Uncharacterized protein</fullName>
    </submittedName>
</protein>